<dbReference type="PROSITE" id="PS01098">
    <property type="entry name" value="LIPASE_GDSL_SER"/>
    <property type="match status" value="1"/>
</dbReference>
<dbReference type="EMBL" id="SDAM02000063">
    <property type="protein sequence ID" value="KAH6832866.1"/>
    <property type="molecule type" value="Genomic_DNA"/>
</dbReference>
<proteinExistence type="inferred from homology"/>
<dbReference type="AlphaFoldDB" id="A0AAD4JG99"/>
<name>A0AAD4JG99_PERFH</name>
<gene>
    <name evidence="2" type="ORF">C2S53_014377</name>
</gene>
<dbReference type="PANTHER" id="PTHR45642">
    <property type="entry name" value="GDSL ESTERASE/LIPASE EXL3"/>
    <property type="match status" value="1"/>
</dbReference>
<dbReference type="GO" id="GO:0005576">
    <property type="term" value="C:extracellular region"/>
    <property type="evidence" value="ECO:0007669"/>
    <property type="project" value="TreeGrafter"/>
</dbReference>
<dbReference type="CDD" id="cd01837">
    <property type="entry name" value="SGNH_plant_lipase_like"/>
    <property type="match status" value="2"/>
</dbReference>
<protein>
    <submittedName>
        <fullName evidence="2">GDSL-like Lipase/Acylhydrolase superfamily protein</fullName>
    </submittedName>
</protein>
<dbReference type="Gene3D" id="3.40.50.1110">
    <property type="entry name" value="SGNH hydrolase"/>
    <property type="match status" value="2"/>
</dbReference>
<evidence type="ECO:0000313" key="3">
    <source>
        <dbReference type="Proteomes" id="UP001190926"/>
    </source>
</evidence>
<organism evidence="2 3">
    <name type="scientific">Perilla frutescens var. hirtella</name>
    <name type="common">Perilla citriodora</name>
    <name type="synonym">Perilla setoyensis</name>
    <dbReference type="NCBI Taxonomy" id="608512"/>
    <lineage>
        <taxon>Eukaryota</taxon>
        <taxon>Viridiplantae</taxon>
        <taxon>Streptophyta</taxon>
        <taxon>Embryophyta</taxon>
        <taxon>Tracheophyta</taxon>
        <taxon>Spermatophyta</taxon>
        <taxon>Magnoliopsida</taxon>
        <taxon>eudicotyledons</taxon>
        <taxon>Gunneridae</taxon>
        <taxon>Pentapetalae</taxon>
        <taxon>asterids</taxon>
        <taxon>lamiids</taxon>
        <taxon>Lamiales</taxon>
        <taxon>Lamiaceae</taxon>
        <taxon>Nepetoideae</taxon>
        <taxon>Elsholtzieae</taxon>
        <taxon>Perilla</taxon>
    </lineage>
</organism>
<dbReference type="Proteomes" id="UP001190926">
    <property type="component" value="Unassembled WGS sequence"/>
</dbReference>
<dbReference type="GO" id="GO:0016298">
    <property type="term" value="F:lipase activity"/>
    <property type="evidence" value="ECO:0007669"/>
    <property type="project" value="InterPro"/>
</dbReference>
<sequence length="598" mass="65632">MTIPAVFAFGDSIVDQGNNNLIKTLIYCNFPPYGQDFNGGDPTGRFSNGKTPPDMIAEELGIKDIIPAYKDQNLTAQDLPTGVSFASGGCGYDPQTSKLVSVTSLSDQLEQFKEYIWKVKGAKGEEGTKNILSNGLFLVVAGSDDLANTYFTLGIRRLQYDISSYADLLVASASDFIQEIYKLGARRIAVFSTPPIGCLPSQITIAGGSNRSCVEHYNKAAQLVNAKLSLQLLSLNTTLPHSRVVYIDVYNPLLDLIQHPQNYAESIVNLPRNTSIPAVIVFGDSVVDTGNNNYLKTVVKVNYPPYGQDFLGGIPTGRFSDGKVPSDLIAEELGIKELLPAYFDQNLQDEDLLTGVNFASGGSGYDPLTSHVVSVLSLSDQLGMFRDYITKLEQTVGDEKTSELLSKSLFALVTGSNDVTNTYFGIVSLRRSQYDVSSYTDLLVSYASVFVQDLYKLGARRIGVFGLPPLGCLPSQRSLGGGEERKCVDSYNEAAEMFNHKLSAQLNSINSQYSDARLIYLDIYNLPLDLIHHPQKYGFKVSNKGCCGTGTIEVAFLCKYTCRDVSEYVFWDSFHLTEKAYRILVHQILATSINTFIS</sequence>
<dbReference type="FunFam" id="3.40.50.1110:FF:000003">
    <property type="entry name" value="GDSL esterase/lipase APG"/>
    <property type="match status" value="2"/>
</dbReference>
<dbReference type="InterPro" id="IPR035669">
    <property type="entry name" value="SGNH_plant_lipase-like"/>
</dbReference>
<evidence type="ECO:0000313" key="2">
    <source>
        <dbReference type="EMBL" id="KAH6832866.1"/>
    </source>
</evidence>
<dbReference type="GO" id="GO:0006629">
    <property type="term" value="P:lipid metabolic process"/>
    <property type="evidence" value="ECO:0007669"/>
    <property type="project" value="InterPro"/>
</dbReference>
<dbReference type="InterPro" id="IPR001087">
    <property type="entry name" value="GDSL"/>
</dbReference>
<dbReference type="Pfam" id="PF00657">
    <property type="entry name" value="Lipase_GDSL"/>
    <property type="match status" value="2"/>
</dbReference>
<dbReference type="SUPFAM" id="SSF52266">
    <property type="entry name" value="SGNH hydrolase"/>
    <property type="match status" value="1"/>
</dbReference>
<evidence type="ECO:0000256" key="1">
    <source>
        <dbReference type="ARBA" id="ARBA00008668"/>
    </source>
</evidence>
<dbReference type="InterPro" id="IPR050592">
    <property type="entry name" value="GDSL_lipolytic_enzyme"/>
</dbReference>
<comment type="caution">
    <text evidence="2">The sequence shown here is derived from an EMBL/GenBank/DDBJ whole genome shotgun (WGS) entry which is preliminary data.</text>
</comment>
<keyword evidence="3" id="KW-1185">Reference proteome</keyword>
<accession>A0AAD4JG99</accession>
<dbReference type="InterPro" id="IPR008265">
    <property type="entry name" value="Lipase_GDSL_AS"/>
</dbReference>
<dbReference type="InterPro" id="IPR036514">
    <property type="entry name" value="SGNH_hydro_sf"/>
</dbReference>
<dbReference type="PANTHER" id="PTHR45642:SF138">
    <property type="entry name" value="GDSL ESTERASE_LIPASE EXL3-LIKE"/>
    <property type="match status" value="1"/>
</dbReference>
<comment type="similarity">
    <text evidence="1">Belongs to the 'GDSL' lipolytic enzyme family.</text>
</comment>
<reference evidence="2 3" key="1">
    <citation type="journal article" date="2021" name="Nat. Commun.">
        <title>Incipient diploidization of the medicinal plant Perilla within 10,000 years.</title>
        <authorList>
            <person name="Zhang Y."/>
            <person name="Shen Q."/>
            <person name="Leng L."/>
            <person name="Zhang D."/>
            <person name="Chen S."/>
            <person name="Shi Y."/>
            <person name="Ning Z."/>
            <person name="Chen S."/>
        </authorList>
    </citation>
    <scope>NUCLEOTIDE SEQUENCE [LARGE SCALE GENOMIC DNA]</scope>
    <source>
        <strain evidence="3">cv. PC099</strain>
    </source>
</reference>